<evidence type="ECO:0000313" key="2">
    <source>
        <dbReference type="EMBL" id="GBP74370.1"/>
    </source>
</evidence>
<keyword evidence="3" id="KW-1185">Reference proteome</keyword>
<organism evidence="2 3">
    <name type="scientific">Eumeta variegata</name>
    <name type="common">Bagworm moth</name>
    <name type="synonym">Eumeta japonica</name>
    <dbReference type="NCBI Taxonomy" id="151549"/>
    <lineage>
        <taxon>Eukaryota</taxon>
        <taxon>Metazoa</taxon>
        <taxon>Ecdysozoa</taxon>
        <taxon>Arthropoda</taxon>
        <taxon>Hexapoda</taxon>
        <taxon>Insecta</taxon>
        <taxon>Pterygota</taxon>
        <taxon>Neoptera</taxon>
        <taxon>Endopterygota</taxon>
        <taxon>Lepidoptera</taxon>
        <taxon>Glossata</taxon>
        <taxon>Ditrysia</taxon>
        <taxon>Tineoidea</taxon>
        <taxon>Psychidae</taxon>
        <taxon>Oiketicinae</taxon>
        <taxon>Eumeta</taxon>
    </lineage>
</organism>
<gene>
    <name evidence="2" type="ORF">EVAR_51555_1</name>
</gene>
<reference evidence="2 3" key="1">
    <citation type="journal article" date="2019" name="Commun. Biol.">
        <title>The bagworm genome reveals a unique fibroin gene that provides high tensile strength.</title>
        <authorList>
            <person name="Kono N."/>
            <person name="Nakamura H."/>
            <person name="Ohtoshi R."/>
            <person name="Tomita M."/>
            <person name="Numata K."/>
            <person name="Arakawa K."/>
        </authorList>
    </citation>
    <scope>NUCLEOTIDE SEQUENCE [LARGE SCALE GENOMIC DNA]</scope>
</reference>
<dbReference type="Proteomes" id="UP000299102">
    <property type="component" value="Unassembled WGS sequence"/>
</dbReference>
<protein>
    <submittedName>
        <fullName evidence="2">Uncharacterized protein</fullName>
    </submittedName>
</protein>
<feature type="region of interest" description="Disordered" evidence="1">
    <location>
        <begin position="39"/>
        <end position="70"/>
    </location>
</feature>
<name>A0A4C1YH44_EUMVA</name>
<dbReference type="AlphaFoldDB" id="A0A4C1YH44"/>
<dbReference type="EMBL" id="BGZK01001205">
    <property type="protein sequence ID" value="GBP74370.1"/>
    <property type="molecule type" value="Genomic_DNA"/>
</dbReference>
<evidence type="ECO:0000313" key="3">
    <source>
        <dbReference type="Proteomes" id="UP000299102"/>
    </source>
</evidence>
<accession>A0A4C1YH44</accession>
<proteinExistence type="predicted"/>
<evidence type="ECO:0000256" key="1">
    <source>
        <dbReference type="SAM" id="MobiDB-lite"/>
    </source>
</evidence>
<sequence length="162" mass="18385">MAIYSLCPPRRQIDVFGDVRLARKHNKLTLAFPERFSKHTSSRVGGSRGTDGVQIEGQGSMRATKADGHRHPWTLQTAKSHKCVAGLLSRIRVFDERKNLLMEKKKMMREEKYQSLYIDPNVPEALPPTPVASHPVCKISSKMEWEYWGVVGVPATDWRKVG</sequence>
<comment type="caution">
    <text evidence="2">The sequence shown here is derived from an EMBL/GenBank/DDBJ whole genome shotgun (WGS) entry which is preliminary data.</text>
</comment>